<protein>
    <submittedName>
        <fullName evidence="1">Uncharacterized protein</fullName>
    </submittedName>
</protein>
<proteinExistence type="predicted"/>
<reference evidence="1" key="1">
    <citation type="submission" date="2023-03" db="EMBL/GenBank/DDBJ databases">
        <title>Massive genome expansion in bonnet fungi (Mycena s.s.) driven by repeated elements and novel gene families across ecological guilds.</title>
        <authorList>
            <consortium name="Lawrence Berkeley National Laboratory"/>
            <person name="Harder C.B."/>
            <person name="Miyauchi S."/>
            <person name="Viragh M."/>
            <person name="Kuo A."/>
            <person name="Thoen E."/>
            <person name="Andreopoulos B."/>
            <person name="Lu D."/>
            <person name="Skrede I."/>
            <person name="Drula E."/>
            <person name="Henrissat B."/>
            <person name="Morin E."/>
            <person name="Kohler A."/>
            <person name="Barry K."/>
            <person name="LaButti K."/>
            <person name="Morin E."/>
            <person name="Salamov A."/>
            <person name="Lipzen A."/>
            <person name="Mereny Z."/>
            <person name="Hegedus B."/>
            <person name="Baldrian P."/>
            <person name="Stursova M."/>
            <person name="Weitz H."/>
            <person name="Taylor A."/>
            <person name="Grigoriev I.V."/>
            <person name="Nagy L.G."/>
            <person name="Martin F."/>
            <person name="Kauserud H."/>
        </authorList>
    </citation>
    <scope>NUCLEOTIDE SEQUENCE</scope>
    <source>
        <strain evidence="1">CBHHK002</strain>
    </source>
</reference>
<gene>
    <name evidence="1" type="ORF">DFH08DRAFT_625003</name>
</gene>
<dbReference type="Proteomes" id="UP001218218">
    <property type="component" value="Unassembled WGS sequence"/>
</dbReference>
<sequence>QIHRAWTELSEPHWRFDNDQILSTKKLLEEHTDDVDIFQPQDVPEGVEMQCWGMKNIATPLKGKVVEIGIDATYNTNSKHLELYSIMGEQEGVGFLLSYLLLSTASSMDQGKRTQALTAWAKCVRDTYGIDARFAHVDKDMAEIGTVKDVWEAKISLCWWDLRRAVRTRLAKSKLETTPYDPDRARAEFSFINTAFVP</sequence>
<name>A0AAD7EFJ2_9AGAR</name>
<evidence type="ECO:0000313" key="1">
    <source>
        <dbReference type="EMBL" id="KAJ7315637.1"/>
    </source>
</evidence>
<feature type="non-terminal residue" evidence="1">
    <location>
        <position position="1"/>
    </location>
</feature>
<comment type="caution">
    <text evidence="1">The sequence shown here is derived from an EMBL/GenBank/DDBJ whole genome shotgun (WGS) entry which is preliminary data.</text>
</comment>
<dbReference type="EMBL" id="JARIHO010000061">
    <property type="protein sequence ID" value="KAJ7315637.1"/>
    <property type="molecule type" value="Genomic_DNA"/>
</dbReference>
<accession>A0AAD7EFJ2</accession>
<feature type="non-terminal residue" evidence="1">
    <location>
        <position position="198"/>
    </location>
</feature>
<keyword evidence="2" id="KW-1185">Reference proteome</keyword>
<organism evidence="1 2">
    <name type="scientific">Mycena albidolilacea</name>
    <dbReference type="NCBI Taxonomy" id="1033008"/>
    <lineage>
        <taxon>Eukaryota</taxon>
        <taxon>Fungi</taxon>
        <taxon>Dikarya</taxon>
        <taxon>Basidiomycota</taxon>
        <taxon>Agaricomycotina</taxon>
        <taxon>Agaricomycetes</taxon>
        <taxon>Agaricomycetidae</taxon>
        <taxon>Agaricales</taxon>
        <taxon>Marasmiineae</taxon>
        <taxon>Mycenaceae</taxon>
        <taxon>Mycena</taxon>
    </lineage>
</organism>
<dbReference type="AlphaFoldDB" id="A0AAD7EFJ2"/>
<evidence type="ECO:0000313" key="2">
    <source>
        <dbReference type="Proteomes" id="UP001218218"/>
    </source>
</evidence>